<keyword evidence="1" id="KW-0812">Transmembrane</keyword>
<gene>
    <name evidence="2" type="ORF">KIPB_010175</name>
</gene>
<sequence>NVPQIPIDVISTDPTYTTRFLRTDDMYDEEDQIYTLVPYPRGDYDKFSIDLSCEGVAGQDETMNLIKSGCTADTVDPDGKVVTTGMYNWSYSLQNTFDMGKDECYSIRVVTKDGAYRELDCDIIMAGIESSSHWWIWLVLLVIAGGVAYYLLVERKRRQKGAQLLG</sequence>
<reference evidence="2 3" key="1">
    <citation type="journal article" date="2018" name="PLoS ONE">
        <title>The draft genome of Kipferlia bialata reveals reductive genome evolution in fornicate parasites.</title>
        <authorList>
            <person name="Tanifuji G."/>
            <person name="Takabayashi S."/>
            <person name="Kume K."/>
            <person name="Takagi M."/>
            <person name="Nakayama T."/>
            <person name="Kamikawa R."/>
            <person name="Inagaki Y."/>
            <person name="Hashimoto T."/>
        </authorList>
    </citation>
    <scope>NUCLEOTIDE SEQUENCE [LARGE SCALE GENOMIC DNA]</scope>
    <source>
        <strain evidence="2">NY0173</strain>
    </source>
</reference>
<comment type="caution">
    <text evidence="2">The sequence shown here is derived from an EMBL/GenBank/DDBJ whole genome shotgun (WGS) entry which is preliminary data.</text>
</comment>
<name>A0A9K3GM56_9EUKA</name>
<protein>
    <submittedName>
        <fullName evidence="2">Uncharacterized protein</fullName>
    </submittedName>
</protein>
<keyword evidence="1" id="KW-0472">Membrane</keyword>
<accession>A0A9K3GM56</accession>
<keyword evidence="3" id="KW-1185">Reference proteome</keyword>
<proteinExistence type="predicted"/>
<evidence type="ECO:0000313" key="2">
    <source>
        <dbReference type="EMBL" id="GIQ88018.1"/>
    </source>
</evidence>
<evidence type="ECO:0000256" key="1">
    <source>
        <dbReference type="SAM" id="Phobius"/>
    </source>
</evidence>
<feature type="non-terminal residue" evidence="2">
    <location>
        <position position="166"/>
    </location>
</feature>
<dbReference type="AlphaFoldDB" id="A0A9K3GM56"/>
<keyword evidence="1" id="KW-1133">Transmembrane helix</keyword>
<feature type="transmembrane region" description="Helical" evidence="1">
    <location>
        <begin position="134"/>
        <end position="153"/>
    </location>
</feature>
<evidence type="ECO:0000313" key="3">
    <source>
        <dbReference type="Proteomes" id="UP000265618"/>
    </source>
</evidence>
<dbReference type="Proteomes" id="UP000265618">
    <property type="component" value="Unassembled WGS sequence"/>
</dbReference>
<organism evidence="2 3">
    <name type="scientific">Kipferlia bialata</name>
    <dbReference type="NCBI Taxonomy" id="797122"/>
    <lineage>
        <taxon>Eukaryota</taxon>
        <taxon>Metamonada</taxon>
        <taxon>Carpediemonas-like organisms</taxon>
        <taxon>Kipferlia</taxon>
    </lineage>
</organism>
<dbReference type="EMBL" id="BDIP01003695">
    <property type="protein sequence ID" value="GIQ88018.1"/>
    <property type="molecule type" value="Genomic_DNA"/>
</dbReference>